<sequence>MSESDIDELFLKQKDCNLYVATAVASFLSCLFLFYFISPRFSSLVSSGYQKLSVAKRIDWNTRIGSNLHAIIVSITSLYCFFFDAETTSNPVASDAVFVRTGIAITMGYISADFLIIMLSYKHIGDLFTVTHHVMAIWAYYFVVVYGSLPYFANVRQLAEISTVFVNQRWFFDAIGYSRLSRGFVVNGYIMGASFFLCRIAIMPLYYYKCYSVWGSRQQKDLGALISFYWISTCIVLDSINLYWFTKIARGAMKLTRKLKERKEG</sequence>
<evidence type="ECO:0000256" key="2">
    <source>
        <dbReference type="ARBA" id="ARBA00022692"/>
    </source>
</evidence>
<comment type="caution">
    <text evidence="8">The sequence shown here is derived from an EMBL/GenBank/DDBJ whole genome shotgun (WGS) entry which is preliminary data.</text>
</comment>
<dbReference type="InterPro" id="IPR050846">
    <property type="entry name" value="TLCD"/>
</dbReference>
<organism evidence="8 9">
    <name type="scientific">Porites lobata</name>
    <dbReference type="NCBI Taxonomy" id="104759"/>
    <lineage>
        <taxon>Eukaryota</taxon>
        <taxon>Metazoa</taxon>
        <taxon>Cnidaria</taxon>
        <taxon>Anthozoa</taxon>
        <taxon>Hexacorallia</taxon>
        <taxon>Scleractinia</taxon>
        <taxon>Fungiina</taxon>
        <taxon>Poritidae</taxon>
        <taxon>Porites</taxon>
    </lineage>
</organism>
<keyword evidence="9" id="KW-1185">Reference proteome</keyword>
<evidence type="ECO:0000313" key="9">
    <source>
        <dbReference type="Proteomes" id="UP001159405"/>
    </source>
</evidence>
<protein>
    <recommendedName>
        <fullName evidence="7">TLC domain-containing protein</fullName>
    </recommendedName>
</protein>
<dbReference type="SMART" id="SM00724">
    <property type="entry name" value="TLC"/>
    <property type="match status" value="1"/>
</dbReference>
<comment type="subcellular location">
    <subcellularLocation>
        <location evidence="1">Membrane</location>
        <topology evidence="1">Multi-pass membrane protein</topology>
    </subcellularLocation>
</comment>
<gene>
    <name evidence="8" type="ORF">PLOB_00030918</name>
</gene>
<evidence type="ECO:0000256" key="5">
    <source>
        <dbReference type="PROSITE-ProRule" id="PRU00205"/>
    </source>
</evidence>
<keyword evidence="3 6" id="KW-1133">Transmembrane helix</keyword>
<evidence type="ECO:0000259" key="7">
    <source>
        <dbReference type="PROSITE" id="PS50922"/>
    </source>
</evidence>
<dbReference type="PANTHER" id="PTHR13439">
    <property type="entry name" value="CT120 PROTEIN"/>
    <property type="match status" value="1"/>
</dbReference>
<evidence type="ECO:0000313" key="8">
    <source>
        <dbReference type="EMBL" id="CAH3036337.1"/>
    </source>
</evidence>
<evidence type="ECO:0000256" key="3">
    <source>
        <dbReference type="ARBA" id="ARBA00022989"/>
    </source>
</evidence>
<accession>A0ABN8MZ68</accession>
<dbReference type="InterPro" id="IPR006634">
    <property type="entry name" value="TLC-dom"/>
</dbReference>
<evidence type="ECO:0000256" key="1">
    <source>
        <dbReference type="ARBA" id="ARBA00004141"/>
    </source>
</evidence>
<feature type="transmembrane region" description="Helical" evidence="6">
    <location>
        <begin position="68"/>
        <end position="85"/>
    </location>
</feature>
<evidence type="ECO:0000256" key="6">
    <source>
        <dbReference type="SAM" id="Phobius"/>
    </source>
</evidence>
<feature type="transmembrane region" description="Helical" evidence="6">
    <location>
        <begin position="133"/>
        <end position="153"/>
    </location>
</feature>
<feature type="transmembrane region" description="Helical" evidence="6">
    <location>
        <begin position="18"/>
        <end position="37"/>
    </location>
</feature>
<feature type="transmembrane region" description="Helical" evidence="6">
    <location>
        <begin position="97"/>
        <end position="121"/>
    </location>
</feature>
<dbReference type="EMBL" id="CALNXK010000004">
    <property type="protein sequence ID" value="CAH3036337.1"/>
    <property type="molecule type" value="Genomic_DNA"/>
</dbReference>
<reference evidence="8 9" key="1">
    <citation type="submission" date="2022-05" db="EMBL/GenBank/DDBJ databases">
        <authorList>
            <consortium name="Genoscope - CEA"/>
            <person name="William W."/>
        </authorList>
    </citation>
    <scope>NUCLEOTIDE SEQUENCE [LARGE SCALE GENOMIC DNA]</scope>
</reference>
<evidence type="ECO:0000256" key="4">
    <source>
        <dbReference type="ARBA" id="ARBA00023136"/>
    </source>
</evidence>
<feature type="transmembrane region" description="Helical" evidence="6">
    <location>
        <begin position="184"/>
        <end position="207"/>
    </location>
</feature>
<keyword evidence="2 5" id="KW-0812">Transmembrane</keyword>
<dbReference type="Pfam" id="PF03798">
    <property type="entry name" value="TRAM_LAG1_CLN8"/>
    <property type="match status" value="1"/>
</dbReference>
<name>A0ABN8MZ68_9CNID</name>
<dbReference type="PANTHER" id="PTHR13439:SF0">
    <property type="entry name" value="TOPOISOMERASE I DAMAGE AFFECTED PROTEIN 4"/>
    <property type="match status" value="1"/>
</dbReference>
<feature type="transmembrane region" description="Helical" evidence="6">
    <location>
        <begin position="227"/>
        <end position="245"/>
    </location>
</feature>
<dbReference type="PROSITE" id="PS50922">
    <property type="entry name" value="TLC"/>
    <property type="match status" value="1"/>
</dbReference>
<proteinExistence type="predicted"/>
<feature type="domain" description="TLC" evidence="7">
    <location>
        <begin position="55"/>
        <end position="257"/>
    </location>
</feature>
<dbReference type="Proteomes" id="UP001159405">
    <property type="component" value="Unassembled WGS sequence"/>
</dbReference>
<keyword evidence="4 5" id="KW-0472">Membrane</keyword>